<dbReference type="Proteomes" id="UP000605992">
    <property type="component" value="Unassembled WGS sequence"/>
</dbReference>
<dbReference type="RefSeq" id="WP_203942096.1">
    <property type="nucleotide sequence ID" value="NZ_BOOR01000003.1"/>
</dbReference>
<keyword evidence="3" id="KW-1185">Reference proteome</keyword>
<dbReference type="Pfam" id="PF01814">
    <property type="entry name" value="Hemerythrin"/>
    <property type="match status" value="1"/>
</dbReference>
<evidence type="ECO:0000313" key="3">
    <source>
        <dbReference type="Proteomes" id="UP000605992"/>
    </source>
</evidence>
<evidence type="ECO:0000259" key="1">
    <source>
        <dbReference type="Pfam" id="PF01814"/>
    </source>
</evidence>
<comment type="caution">
    <text evidence="2">The sequence shown here is derived from an EMBL/GenBank/DDBJ whole genome shotgun (WGS) entry which is preliminary data.</text>
</comment>
<dbReference type="InterPro" id="IPR012312">
    <property type="entry name" value="Hemerythrin-like"/>
</dbReference>
<feature type="domain" description="Hemerythrin-like" evidence="1">
    <location>
        <begin position="15"/>
        <end position="157"/>
    </location>
</feature>
<gene>
    <name evidence="2" type="ORF">Pth03_01530</name>
</gene>
<protein>
    <recommendedName>
        <fullName evidence="1">Hemerythrin-like domain-containing protein</fullName>
    </recommendedName>
</protein>
<dbReference type="EMBL" id="BOOR01000003">
    <property type="protein sequence ID" value="GII51764.1"/>
    <property type="molecule type" value="Genomic_DNA"/>
</dbReference>
<reference evidence="2" key="1">
    <citation type="submission" date="2021-01" db="EMBL/GenBank/DDBJ databases">
        <title>Whole genome shotgun sequence of Planotetraspora thailandica NBRC 104271.</title>
        <authorList>
            <person name="Komaki H."/>
            <person name="Tamura T."/>
        </authorList>
    </citation>
    <scope>NUCLEOTIDE SEQUENCE</scope>
    <source>
        <strain evidence="2">NBRC 104271</strain>
    </source>
</reference>
<sequence length="168" mass="18574">MTNANEVAGRLFLEFKAVHDRIRSDIARCRRLAADAAAGADASALRAGVDQLRSNGLLFQLRVNCLQACGFVHMHHRGEDAMLFPSVRAAAPELSAVVDKLEADHRVVSDLLDEVESAATGVARDQKSRQRLADALESLSGHLLQHLSYEEKMLAPVINNWKRWPFYG</sequence>
<proteinExistence type="predicted"/>
<organism evidence="2 3">
    <name type="scientific">Planotetraspora thailandica</name>
    <dbReference type="NCBI Taxonomy" id="487172"/>
    <lineage>
        <taxon>Bacteria</taxon>
        <taxon>Bacillati</taxon>
        <taxon>Actinomycetota</taxon>
        <taxon>Actinomycetes</taxon>
        <taxon>Streptosporangiales</taxon>
        <taxon>Streptosporangiaceae</taxon>
        <taxon>Planotetraspora</taxon>
    </lineage>
</organism>
<evidence type="ECO:0000313" key="2">
    <source>
        <dbReference type="EMBL" id="GII51764.1"/>
    </source>
</evidence>
<dbReference type="CDD" id="cd12108">
    <property type="entry name" value="Hr-like"/>
    <property type="match status" value="1"/>
</dbReference>
<accession>A0A8J3V0D7</accession>
<dbReference type="AlphaFoldDB" id="A0A8J3V0D7"/>
<dbReference type="Gene3D" id="1.20.120.520">
    <property type="entry name" value="nmb1532 protein domain like"/>
    <property type="match status" value="1"/>
</dbReference>
<name>A0A8J3V0D7_9ACTN</name>